<dbReference type="InterPro" id="IPR049940">
    <property type="entry name" value="GluQ/Sye"/>
</dbReference>
<dbReference type="Pfam" id="PF00749">
    <property type="entry name" value="tRNA-synt_1c"/>
    <property type="match status" value="1"/>
</dbReference>
<dbReference type="InterPro" id="IPR001412">
    <property type="entry name" value="aa-tRNA-synth_I_CS"/>
</dbReference>
<dbReference type="InterPro" id="IPR014729">
    <property type="entry name" value="Rossmann-like_a/b/a_fold"/>
</dbReference>
<evidence type="ECO:0000256" key="2">
    <source>
        <dbReference type="ARBA" id="ARBA00022723"/>
    </source>
</evidence>
<evidence type="ECO:0000313" key="10">
    <source>
        <dbReference type="EMBL" id="HJA08294.1"/>
    </source>
</evidence>
<feature type="binding site" evidence="7">
    <location>
        <begin position="11"/>
        <end position="15"/>
    </location>
    <ligand>
        <name>L-glutamate</name>
        <dbReference type="ChEBI" id="CHEBI:29985"/>
    </ligand>
</feature>
<dbReference type="GO" id="GO:0008270">
    <property type="term" value="F:zinc ion binding"/>
    <property type="evidence" value="ECO:0007669"/>
    <property type="project" value="UniProtKB-UniRule"/>
</dbReference>
<evidence type="ECO:0000259" key="9">
    <source>
        <dbReference type="Pfam" id="PF00749"/>
    </source>
</evidence>
<evidence type="ECO:0000256" key="3">
    <source>
        <dbReference type="ARBA" id="ARBA00022741"/>
    </source>
</evidence>
<dbReference type="PROSITE" id="PS00178">
    <property type="entry name" value="AA_TRNA_LIGASE_I"/>
    <property type="match status" value="1"/>
</dbReference>
<dbReference type="EMBL" id="DXAN01000007">
    <property type="protein sequence ID" value="HJA08294.1"/>
    <property type="molecule type" value="Genomic_DNA"/>
</dbReference>
<feature type="binding site" evidence="7">
    <location>
        <position position="270"/>
    </location>
    <ligand>
        <name>ATP</name>
        <dbReference type="ChEBI" id="CHEBI:30616"/>
    </ligand>
</feature>
<dbReference type="GO" id="GO:0006400">
    <property type="term" value="P:tRNA modification"/>
    <property type="evidence" value="ECO:0007669"/>
    <property type="project" value="InterPro"/>
</dbReference>
<reference evidence="10" key="2">
    <citation type="submission" date="2021-04" db="EMBL/GenBank/DDBJ databases">
        <authorList>
            <person name="Gilroy R."/>
        </authorList>
    </citation>
    <scope>NUCLEOTIDE SEQUENCE</scope>
    <source>
        <strain evidence="10">CHK186-16707</strain>
    </source>
</reference>
<evidence type="ECO:0000256" key="8">
    <source>
        <dbReference type="RuleBase" id="RU363037"/>
    </source>
</evidence>
<evidence type="ECO:0000313" key="11">
    <source>
        <dbReference type="Proteomes" id="UP000824225"/>
    </source>
</evidence>
<evidence type="ECO:0000256" key="4">
    <source>
        <dbReference type="ARBA" id="ARBA00022833"/>
    </source>
</evidence>
<comment type="caution">
    <text evidence="10">The sequence shown here is derived from an EMBL/GenBank/DDBJ whole genome shotgun (WGS) entry which is preliminary data.</text>
</comment>
<feature type="binding site" evidence="7">
    <location>
        <position position="229"/>
    </location>
    <ligand>
        <name>L-glutamate</name>
        <dbReference type="ChEBI" id="CHEBI:29985"/>
    </ligand>
</feature>
<organism evidence="10 11">
    <name type="scientific">Candidatus Mailhella merdigallinarum</name>
    <dbReference type="NCBI Taxonomy" id="2838658"/>
    <lineage>
        <taxon>Bacteria</taxon>
        <taxon>Pseudomonadati</taxon>
        <taxon>Thermodesulfobacteriota</taxon>
        <taxon>Desulfovibrionia</taxon>
        <taxon>Desulfovibrionales</taxon>
        <taxon>Desulfovibrionaceae</taxon>
        <taxon>Mailhella</taxon>
    </lineage>
</organism>
<keyword evidence="6 7" id="KW-0030">Aminoacyl-tRNA synthetase</keyword>
<keyword evidence="5 7" id="KW-0067">ATP-binding</keyword>
<feature type="binding site" evidence="7">
    <location>
        <position position="149"/>
    </location>
    <ligand>
        <name>Zn(2+)</name>
        <dbReference type="ChEBI" id="CHEBI:29105"/>
    </ligand>
</feature>
<dbReference type="SUPFAM" id="SSF52374">
    <property type="entry name" value="Nucleotidylyl transferase"/>
    <property type="match status" value="1"/>
</dbReference>
<feature type="binding site" evidence="7">
    <location>
        <position position="119"/>
    </location>
    <ligand>
        <name>Zn(2+)</name>
        <dbReference type="ChEBI" id="CHEBI:29105"/>
    </ligand>
</feature>
<reference evidence="10" key="1">
    <citation type="journal article" date="2021" name="PeerJ">
        <title>Extensive microbial diversity within the chicken gut microbiome revealed by metagenomics and culture.</title>
        <authorList>
            <person name="Gilroy R."/>
            <person name="Ravi A."/>
            <person name="Getino M."/>
            <person name="Pursley I."/>
            <person name="Horton D.L."/>
            <person name="Alikhan N.F."/>
            <person name="Baker D."/>
            <person name="Gharbi K."/>
            <person name="Hall N."/>
            <person name="Watson M."/>
            <person name="Adriaenssens E.M."/>
            <person name="Foster-Nyarko E."/>
            <person name="Jarju S."/>
            <person name="Secka A."/>
            <person name="Antonio M."/>
            <person name="Oren A."/>
            <person name="Chaudhuri R.R."/>
            <person name="La Ragione R."/>
            <person name="Hildebrand F."/>
            <person name="Pallen M.J."/>
        </authorList>
    </citation>
    <scope>NUCLEOTIDE SEQUENCE</scope>
    <source>
        <strain evidence="10">CHK186-16707</strain>
    </source>
</reference>
<dbReference type="NCBIfam" id="NF004314">
    <property type="entry name" value="PRK05710.1-3"/>
    <property type="match status" value="1"/>
</dbReference>
<evidence type="ECO:0000256" key="5">
    <source>
        <dbReference type="ARBA" id="ARBA00022840"/>
    </source>
</evidence>
<comment type="function">
    <text evidence="7">Catalyzes the tRNA-independent activation of glutamate in presence of ATP and the subsequent transfer of glutamate onto a tRNA(Asp). Glutamate is transferred on the 2-amino-5-(4,5-dihydroxy-2-cyclopenten-1-yl) moiety of the queuosine in the wobble position of the QUC anticodon.</text>
</comment>
<feature type="short sequence motif" description="'KMSKS' region" evidence="7">
    <location>
        <begin position="267"/>
        <end position="271"/>
    </location>
</feature>
<dbReference type="InterPro" id="IPR000924">
    <property type="entry name" value="Glu/Gln-tRNA-synth"/>
</dbReference>
<feature type="binding site" evidence="7">
    <location>
        <position position="117"/>
    </location>
    <ligand>
        <name>Zn(2+)</name>
        <dbReference type="ChEBI" id="CHEBI:29105"/>
    </ligand>
</feature>
<dbReference type="InterPro" id="IPR020058">
    <property type="entry name" value="Glu/Gln-tRNA-synth_Ib_cat-dom"/>
</dbReference>
<feature type="binding site" evidence="7">
    <location>
        <position position="47"/>
    </location>
    <ligand>
        <name>L-glutamate</name>
        <dbReference type="ChEBI" id="CHEBI:29985"/>
    </ligand>
</feature>
<proteinExistence type="inferred from homology"/>
<evidence type="ECO:0000256" key="1">
    <source>
        <dbReference type="ARBA" id="ARBA00022598"/>
    </source>
</evidence>
<protein>
    <recommendedName>
        <fullName evidence="7">Glutamyl-Q tRNA(Asp) synthetase</fullName>
        <shortName evidence="7">Glu-Q-RSs</shortName>
        <ecNumber evidence="7">6.1.1.-</ecNumber>
    </recommendedName>
</protein>
<dbReference type="NCBIfam" id="NF004315">
    <property type="entry name" value="PRK05710.1-4"/>
    <property type="match status" value="1"/>
</dbReference>
<keyword evidence="4 7" id="KW-0862">Zinc</keyword>
<comment type="similarity">
    <text evidence="7">Belongs to the class-I aminoacyl-tRNA synthetase family. GluQ subfamily.</text>
</comment>
<dbReference type="GO" id="GO:0005524">
    <property type="term" value="F:ATP binding"/>
    <property type="evidence" value="ECO:0007669"/>
    <property type="project" value="UniProtKB-KW"/>
</dbReference>
<dbReference type="InterPro" id="IPR022380">
    <property type="entry name" value="Glu-Q_tRNA(Asp)_Synthase"/>
</dbReference>
<keyword evidence="2 7" id="KW-0479">Metal-binding</keyword>
<feature type="binding site" evidence="7">
    <location>
        <position position="211"/>
    </location>
    <ligand>
        <name>L-glutamate</name>
        <dbReference type="ChEBI" id="CHEBI:29985"/>
    </ligand>
</feature>
<keyword evidence="1 7" id="KW-0436">Ligase</keyword>
<feature type="binding site" evidence="7">
    <location>
        <position position="145"/>
    </location>
    <ligand>
        <name>Zn(2+)</name>
        <dbReference type="ChEBI" id="CHEBI:29105"/>
    </ligand>
</feature>
<feature type="short sequence motif" description="'HIGH' region" evidence="7">
    <location>
        <begin position="14"/>
        <end position="24"/>
    </location>
</feature>
<dbReference type="HAMAP" id="MF_01428">
    <property type="entry name" value="Glu_Q_tRNA_synth"/>
    <property type="match status" value="1"/>
</dbReference>
<name>A0A9D2KJW4_9BACT</name>
<comment type="cofactor">
    <cofactor evidence="7">
        <name>Zn(2+)</name>
        <dbReference type="ChEBI" id="CHEBI:29105"/>
    </cofactor>
    <text evidence="7">Binds 1 zinc ion per subunit.</text>
</comment>
<dbReference type="AlphaFoldDB" id="A0A9D2KJW4"/>
<gene>
    <name evidence="10" type="primary">gluQRS</name>
    <name evidence="7" type="synonym">gluQ</name>
    <name evidence="10" type="ORF">H9962_03775</name>
</gene>
<dbReference type="EC" id="6.1.1.-" evidence="7"/>
<evidence type="ECO:0000256" key="6">
    <source>
        <dbReference type="ARBA" id="ARBA00023146"/>
    </source>
</evidence>
<feature type="domain" description="Glutamyl/glutaminyl-tRNA synthetase class Ib catalytic" evidence="9">
    <location>
        <begin position="11"/>
        <end position="296"/>
    </location>
</feature>
<dbReference type="GO" id="GO:0006424">
    <property type="term" value="P:glutamyl-tRNA aminoacylation"/>
    <property type="evidence" value="ECO:0007669"/>
    <property type="project" value="InterPro"/>
</dbReference>
<dbReference type="Gene3D" id="3.40.50.620">
    <property type="entry name" value="HUPs"/>
    <property type="match status" value="1"/>
</dbReference>
<dbReference type="PANTHER" id="PTHR43311:SF1">
    <property type="entry name" value="GLUTAMYL-Q TRNA(ASP) SYNTHETASE"/>
    <property type="match status" value="1"/>
</dbReference>
<dbReference type="PRINTS" id="PR00987">
    <property type="entry name" value="TRNASYNTHGLU"/>
</dbReference>
<keyword evidence="3 7" id="KW-0547">Nucleotide-binding</keyword>
<keyword evidence="8" id="KW-0648">Protein biosynthesis</keyword>
<dbReference type="Proteomes" id="UP000824225">
    <property type="component" value="Unassembled WGS sequence"/>
</dbReference>
<evidence type="ECO:0000256" key="7">
    <source>
        <dbReference type="HAMAP-Rule" id="MF_01428"/>
    </source>
</evidence>
<dbReference type="GO" id="GO:0005829">
    <property type="term" value="C:cytosol"/>
    <property type="evidence" value="ECO:0007669"/>
    <property type="project" value="TreeGrafter"/>
</dbReference>
<dbReference type="GO" id="GO:0004818">
    <property type="term" value="F:glutamate-tRNA ligase activity"/>
    <property type="evidence" value="ECO:0007669"/>
    <property type="project" value="TreeGrafter"/>
</dbReference>
<accession>A0A9D2KJW4</accession>
<sequence>MPLREERPCGRLAPSPTGPLHLGNAWAFLLAWLAARAEGGRVVLRMEDIDPARSRPEWAGAICRDLRWLGLDWDEGPDAGCGMADAGPHAPYRQSRAGRLYERAFAVLDAAGRVYPCYCTRKELRALAGAPHGAADGLGDAGAFYPGTCRRLSPAERRERERAGRHSAWRLACPEGATESFDDAVLGPQHFTLAECGGDFALRRSDGVWAYQLAVVVDDARMGVTQVVRGEDILLSTPRQLLLFRLLGERPPRYAHIPLLHDAAGERLAKRHHSLSLGTLREAGVRPEAVTAWLARAAGLGEGVPADLAVRLRREGKFPWERLPRTGLRLSDNVAEALRRGDAPLPEPLPACKNT</sequence>
<dbReference type="NCBIfam" id="TIGR03838">
    <property type="entry name" value="queuosine_YadB"/>
    <property type="match status" value="1"/>
</dbReference>
<dbReference type="PANTHER" id="PTHR43311">
    <property type="entry name" value="GLUTAMATE--TRNA LIGASE"/>
    <property type="match status" value="1"/>
</dbReference>